<dbReference type="InterPro" id="IPR025746">
    <property type="entry name" value="PilX_N_dom"/>
</dbReference>
<name>S2LFI8_LITA3</name>
<accession>S2LFI8</accession>
<dbReference type="AlphaFoldDB" id="S2LFI8"/>
<dbReference type="PATRIC" id="fig|1121939.11.peg.1098"/>
<proteinExistence type="predicted"/>
<dbReference type="Pfam" id="PF23981">
    <property type="entry name" value="DUF7305"/>
    <property type="match status" value="1"/>
</dbReference>
<dbReference type="InterPro" id="IPR055729">
    <property type="entry name" value="DUF7305"/>
</dbReference>
<evidence type="ECO:0000313" key="3">
    <source>
        <dbReference type="EMBL" id="EPC03476.1"/>
    </source>
</evidence>
<feature type="domain" description="DUF7305" evidence="2">
    <location>
        <begin position="427"/>
        <end position="574"/>
    </location>
</feature>
<reference evidence="3 4" key="1">
    <citation type="journal article" date="2013" name="Genome Announc.">
        <title>Draft genome sequence of the moderately halophilic gammaproteobacterium Halomonas anticariensis FP35.</title>
        <authorList>
            <person name="Tahrioui A."/>
            <person name="Quesada E."/>
            <person name="Llamas I."/>
        </authorList>
    </citation>
    <scope>NUCLEOTIDE SEQUENCE [LARGE SCALE GENOMIC DNA]</scope>
    <source>
        <strain evidence="4">DSM 16096 / CECT 5854 / LMG 22089 / FP35</strain>
    </source>
</reference>
<dbReference type="eggNOG" id="COG1664">
    <property type="taxonomic scope" value="Bacteria"/>
</dbReference>
<protein>
    <submittedName>
        <fullName evidence="3">Uncharacterized protein</fullName>
    </submittedName>
</protein>
<gene>
    <name evidence="3" type="ORF">L861_18225</name>
</gene>
<sequence length="598" mass="63652">MILLIVTTLLALSAYQSSLSSERVAGNYREYVLALNEAEAGVADFFRALQAPDTSGFTFEDLTGDDALAALIEAATQATQRIEDANDGDREHALRKANAAFEVANVAWEPGSLHGGPGSYRWQLSAYHPSQTDASDSNLSGSGFWLTSEGRFGQRGHQARRTVRVLFTIPGATSFPFEGVMTCEGMTISGSGIIDSYDSLAGSYGINDNSRGNMVLIASQVSDMPVTLAGSAPVFGHVKASGDVAATGSAPVIGDIMANGDVDIRGEDWWYEERQENGRVFGNIQATGNVIANGTTHGNVESNERIELNWGSKVRGNVTADEIDPPYSSNLDDVISGTHREVVGGAAIAPLSSVATAAECDTLNVDDWITREEFTDIASSGTLLLDGRERNVVLSSNGLHDPNGPLDVTVERKEIDGQTAHIARFDSFSLEGNVRFVIGTTDRPVDMIMVIDRETNIGGGGFIISKGSTLRIVTSGQFNLGSGITVSDEKPTKRVNDKTVPIFSVVSNYRDSLDQENSKSGVLIGGASAFFGQVIAPYSKVDIHGSGDMFGSINARKAEISGAGGFHYDENFSNLPGFEGNDDPGIPQLKRVMELVSP</sequence>
<evidence type="ECO:0000259" key="1">
    <source>
        <dbReference type="Pfam" id="PF14341"/>
    </source>
</evidence>
<dbReference type="EMBL" id="ASTJ01000012">
    <property type="protein sequence ID" value="EPC03476.1"/>
    <property type="molecule type" value="Genomic_DNA"/>
</dbReference>
<dbReference type="Proteomes" id="UP000014463">
    <property type="component" value="Unassembled WGS sequence"/>
</dbReference>
<keyword evidence="4" id="KW-1185">Reference proteome</keyword>
<organism evidence="3 4">
    <name type="scientific">Litchfieldella anticariensis (strain DSM 16096 / CECT 5854 / CIP 108499 / LMG 22089 / FP35)</name>
    <name type="common">Halomonas anticariensis</name>
    <dbReference type="NCBI Taxonomy" id="1121939"/>
    <lineage>
        <taxon>Bacteria</taxon>
        <taxon>Pseudomonadati</taxon>
        <taxon>Pseudomonadota</taxon>
        <taxon>Gammaproteobacteria</taxon>
        <taxon>Oceanospirillales</taxon>
        <taxon>Halomonadaceae</taxon>
        <taxon>Litchfieldella</taxon>
    </lineage>
</organism>
<evidence type="ECO:0000259" key="2">
    <source>
        <dbReference type="Pfam" id="PF23981"/>
    </source>
</evidence>
<evidence type="ECO:0000313" key="4">
    <source>
        <dbReference type="Proteomes" id="UP000014463"/>
    </source>
</evidence>
<dbReference type="InterPro" id="IPR007607">
    <property type="entry name" value="BacA/B"/>
</dbReference>
<dbReference type="Pfam" id="PF04519">
    <property type="entry name" value="Bactofilin"/>
    <property type="match status" value="1"/>
</dbReference>
<dbReference type="Pfam" id="PF14341">
    <property type="entry name" value="PilX_N"/>
    <property type="match status" value="1"/>
</dbReference>
<feature type="domain" description="Type 4 fimbrial biogenesis protein PilX N-terminal" evidence="1">
    <location>
        <begin position="1"/>
        <end position="42"/>
    </location>
</feature>
<dbReference type="STRING" id="1121939.L861_18225"/>
<comment type="caution">
    <text evidence="3">The sequence shown here is derived from an EMBL/GenBank/DDBJ whole genome shotgun (WGS) entry which is preliminary data.</text>
</comment>